<dbReference type="InterPro" id="IPR005053">
    <property type="entry name" value="MobA_MobL"/>
</dbReference>
<feature type="coiled-coil region" evidence="3">
    <location>
        <begin position="643"/>
        <end position="681"/>
    </location>
</feature>
<dbReference type="HOGENOM" id="CLU_321545_0_0_0"/>
<organism evidence="6 7">
    <name type="scientific">Fusobacterium vincentii 4_1_13</name>
    <dbReference type="NCBI Taxonomy" id="469606"/>
    <lineage>
        <taxon>Bacteria</taxon>
        <taxon>Fusobacteriati</taxon>
        <taxon>Fusobacteriota</taxon>
        <taxon>Fusobacteriia</taxon>
        <taxon>Fusobacteriales</taxon>
        <taxon>Fusobacteriaceae</taxon>
        <taxon>Fusobacterium</taxon>
    </lineage>
</organism>
<name>A0A0M1VVC0_FUSVC</name>
<comment type="caution">
    <text evidence="6">The sequence shown here is derived from an EMBL/GenBank/DDBJ whole genome shotgun (WGS) entry which is preliminary data.</text>
</comment>
<sequence>MSNYFCNISNSRSQKETGVLATEHYEYISRTGKYSPEEEKENQAAFSHLEYVQRMNNFSKKVEYEDLIYSENMNMPSWAEQNPNSFWIASETYERANGRTYSEFLFSLPHELTDEENKEIVDRFCNKTFGKDFVYSYGIHSKPSSEEGVQNIHVHIMFCERRLDGIDRPVEQFFKRYNSKYPERGGAKKDRYWNNSKMFFHVRKEIEKCINEKLEEKGLEKVSCETLKAQRLIALSAGDVLKAEFLDRPPVNCPGSILMKINKYGIESLTENEKEQYNLYLTTKEIRKISLEEYQRKLQEKNSKEFTVPNEKEARDFVNNTKEIILDRAKFALFESRKNLENINEFNNFEKNREAYLEEYLGMGVLISEEKNLQLKYNATLTFENYTQQNLDKVYEKKYQENFSSLKHNEFNFEDKYCYLLEKISTDLSNEKLLLEKNKEQLVNNYKVDIHSYDKENNKKILLELLNVAYNDSRKESIETILNKYKEDEEVEKKLSKLSKNTFVSKIFSSKSQETEITKLNIEKEKLKEEIDKLFTSTFYNDSKLQTTFILKKLELLDKEKNTDTYKAKENIFKDFYKKYRDIKEKLSVLDVSIQYADEKIKEYSPFIQEQKKKLEEINGEKIIEKDFISPGVTSNNYVDTTVENIREQLLNSSKNREEKLEDIIIKNNKMYSELKAIENKILSFEKILKDEKKIKEISIKKNLLPEKIIAGYQKSLEKNKEKIFDMVKEYKNERRKIQSSLATKNIFEKNKIYETILQTLENSRKRLFSELDNLKSRNEKTNIIFDEIKNNSWEIDNLKKLFNKNIEKDKVKEDINPGKIKTEKVLDNTDIKMSENIVSKEEKENSSEIKTVNSSKKSIDSNDKKIRGNYINIIPKKKKRDSLVDEDDLNIKEYGDD</sequence>
<evidence type="ECO:0000256" key="1">
    <source>
        <dbReference type="ARBA" id="ARBA00010873"/>
    </source>
</evidence>
<keyword evidence="2" id="KW-0184">Conjugation</keyword>
<feature type="region of interest" description="Disordered" evidence="4">
    <location>
        <begin position="843"/>
        <end position="863"/>
    </location>
</feature>
<feature type="domain" description="MobA/MobL protein" evidence="5">
    <location>
        <begin position="50"/>
        <end position="230"/>
    </location>
</feature>
<dbReference type="RefSeq" id="WP_008803199.1">
    <property type="nucleotide sequence ID" value="NZ_KQ235737.1"/>
</dbReference>
<dbReference type="AlphaFoldDB" id="A0A0M1VVC0"/>
<feature type="coiled-coil region" evidence="3">
    <location>
        <begin position="510"/>
        <end position="537"/>
    </location>
</feature>
<evidence type="ECO:0000313" key="6">
    <source>
        <dbReference type="EMBL" id="EEO40599.1"/>
    </source>
</evidence>
<comment type="similarity">
    <text evidence="1">Belongs to the MobA/MobL family.</text>
</comment>
<evidence type="ECO:0000256" key="4">
    <source>
        <dbReference type="SAM" id="MobiDB-lite"/>
    </source>
</evidence>
<accession>A0A0M1VVC0</accession>
<protein>
    <recommendedName>
        <fullName evidence="5">MobA/MobL protein domain-containing protein</fullName>
    </recommendedName>
</protein>
<dbReference type="Proteomes" id="UP000004925">
    <property type="component" value="Unassembled WGS sequence"/>
</dbReference>
<keyword evidence="3" id="KW-0175">Coiled coil</keyword>
<feature type="coiled-coil region" evidence="3">
    <location>
        <begin position="758"/>
        <end position="792"/>
    </location>
</feature>
<gene>
    <name evidence="6" type="ORF">FSCG_01312</name>
</gene>
<dbReference type="eggNOG" id="COG1196">
    <property type="taxonomic scope" value="Bacteria"/>
</dbReference>
<dbReference type="Pfam" id="PF03389">
    <property type="entry name" value="MobA_MobL"/>
    <property type="match status" value="1"/>
</dbReference>
<evidence type="ECO:0000256" key="3">
    <source>
        <dbReference type="SAM" id="Coils"/>
    </source>
</evidence>
<evidence type="ECO:0000313" key="7">
    <source>
        <dbReference type="Proteomes" id="UP000004925"/>
    </source>
</evidence>
<proteinExistence type="inferred from homology"/>
<dbReference type="EMBL" id="ACDE02000019">
    <property type="protein sequence ID" value="EEO40599.1"/>
    <property type="molecule type" value="Genomic_DNA"/>
</dbReference>
<dbReference type="Gene3D" id="3.30.930.30">
    <property type="match status" value="1"/>
</dbReference>
<evidence type="ECO:0000256" key="2">
    <source>
        <dbReference type="ARBA" id="ARBA00022971"/>
    </source>
</evidence>
<evidence type="ECO:0000259" key="5">
    <source>
        <dbReference type="Pfam" id="PF03389"/>
    </source>
</evidence>
<reference evidence="6 7" key="1">
    <citation type="submission" date="2011-10" db="EMBL/GenBank/DDBJ databases">
        <title>The Genome Sequence of Fusobacterium sp. 4_1_13.</title>
        <authorList>
            <consortium name="The Broad Institute Genome Sequencing Platform"/>
            <person name="Earl A."/>
            <person name="Ward D."/>
            <person name="Feldgarden M."/>
            <person name="Gevers D."/>
            <person name="Strauss J."/>
            <person name="Ambrose C."/>
            <person name="Allen-Vercoe E."/>
            <person name="Young S.K."/>
            <person name="Zeng Q."/>
            <person name="Gargeya S."/>
            <person name="Fitzgerald M."/>
            <person name="Haas B."/>
            <person name="Abouelleil A."/>
            <person name="Alvarado L."/>
            <person name="Arachchi H.M."/>
            <person name="Berlin A."/>
            <person name="Brown A."/>
            <person name="Chapman S.B."/>
            <person name="Chen Z."/>
            <person name="Dunbar C."/>
            <person name="Freedman E."/>
            <person name="Gearin G."/>
            <person name="Goldberg J."/>
            <person name="Griggs A."/>
            <person name="Gujja S."/>
            <person name="Heiman D."/>
            <person name="Howarth C."/>
            <person name="Larson L."/>
            <person name="Lui A."/>
            <person name="MacDonald P.J."/>
            <person name="Montmayeur A."/>
            <person name="Murphy C."/>
            <person name="Neiman D."/>
            <person name="Pearson M."/>
            <person name="Priest M."/>
            <person name="Roberts A."/>
            <person name="Saif S."/>
            <person name="Shea T."/>
            <person name="Shenoy N."/>
            <person name="Sisk P."/>
            <person name="Stolte C."/>
            <person name="Sykes S."/>
            <person name="Wortman J."/>
            <person name="Nusbaum C."/>
            <person name="Birren B."/>
        </authorList>
    </citation>
    <scope>NUCLEOTIDE SEQUENCE [LARGE SCALE GENOMIC DNA]</scope>
    <source>
        <strain evidence="6 7">4_1_13</strain>
    </source>
</reference>